<evidence type="ECO:0000256" key="1">
    <source>
        <dbReference type="ARBA" id="ARBA00007905"/>
    </source>
</evidence>
<comment type="similarity">
    <text evidence="1">Belongs to the aldo/keto reductase family.</text>
</comment>
<dbReference type="PANTHER" id="PTHR43827:SF14">
    <property type="entry name" value="NADP-DEPENDENT OXIDOREDUCTASE DOMAIN-CONTAINING PROTEIN"/>
    <property type="match status" value="1"/>
</dbReference>
<dbReference type="InterPro" id="IPR018170">
    <property type="entry name" value="Aldo/ket_reductase_CS"/>
</dbReference>
<dbReference type="SUPFAM" id="SSF51430">
    <property type="entry name" value="NAD(P)-linked oxidoreductase"/>
    <property type="match status" value="1"/>
</dbReference>
<proteinExistence type="inferred from homology"/>
<evidence type="ECO:0000313" key="4">
    <source>
        <dbReference type="Proteomes" id="UP001642483"/>
    </source>
</evidence>
<dbReference type="PROSITE" id="PS00062">
    <property type="entry name" value="ALDOKETO_REDUCTASE_2"/>
    <property type="match status" value="1"/>
</dbReference>
<feature type="domain" description="NADP-dependent oxidoreductase" evidence="2">
    <location>
        <begin position="64"/>
        <end position="340"/>
    </location>
</feature>
<dbReference type="PROSITE" id="PS00798">
    <property type="entry name" value="ALDOKETO_REDUCTASE_1"/>
    <property type="match status" value="1"/>
</dbReference>
<dbReference type="PIRSF" id="PIRSF000097">
    <property type="entry name" value="AKR"/>
    <property type="match status" value="1"/>
</dbReference>
<dbReference type="PANTHER" id="PTHR43827">
    <property type="entry name" value="2,5-DIKETO-D-GLUCONIC ACID REDUCTASE"/>
    <property type="match status" value="1"/>
</dbReference>
<gene>
    <name evidence="3" type="ORF">CVLEPA_LOCUS6976</name>
</gene>
<dbReference type="PROSITE" id="PS00063">
    <property type="entry name" value="ALDOKETO_REDUCTASE_3"/>
    <property type="match status" value="1"/>
</dbReference>
<dbReference type="InterPro" id="IPR036812">
    <property type="entry name" value="NAD(P)_OxRdtase_dom_sf"/>
</dbReference>
<reference evidence="3 4" key="1">
    <citation type="submission" date="2024-02" db="EMBL/GenBank/DDBJ databases">
        <authorList>
            <person name="Daric V."/>
            <person name="Darras S."/>
        </authorList>
    </citation>
    <scope>NUCLEOTIDE SEQUENCE [LARGE SCALE GENOMIC DNA]</scope>
</reference>
<dbReference type="Gene3D" id="3.20.20.100">
    <property type="entry name" value="NADP-dependent oxidoreductase domain"/>
    <property type="match status" value="1"/>
</dbReference>
<organism evidence="3 4">
    <name type="scientific">Clavelina lepadiformis</name>
    <name type="common">Light-bulb sea squirt</name>
    <name type="synonym">Ascidia lepadiformis</name>
    <dbReference type="NCBI Taxonomy" id="159417"/>
    <lineage>
        <taxon>Eukaryota</taxon>
        <taxon>Metazoa</taxon>
        <taxon>Chordata</taxon>
        <taxon>Tunicata</taxon>
        <taxon>Ascidiacea</taxon>
        <taxon>Aplousobranchia</taxon>
        <taxon>Clavelinidae</taxon>
        <taxon>Clavelina</taxon>
    </lineage>
</organism>
<dbReference type="Proteomes" id="UP001642483">
    <property type="component" value="Unassembled WGS sequence"/>
</dbReference>
<comment type="caution">
    <text evidence="3">The sequence shown here is derived from an EMBL/GenBank/DDBJ whole genome shotgun (WGS) entry which is preliminary data.</text>
</comment>
<protein>
    <recommendedName>
        <fullName evidence="2">NADP-dependent oxidoreductase domain-containing protein</fullName>
    </recommendedName>
</protein>
<accession>A0ABP0FFV5</accession>
<evidence type="ECO:0000259" key="2">
    <source>
        <dbReference type="Pfam" id="PF00248"/>
    </source>
</evidence>
<dbReference type="EMBL" id="CAWYQH010000046">
    <property type="protein sequence ID" value="CAK8677616.1"/>
    <property type="molecule type" value="Genomic_DNA"/>
</dbReference>
<dbReference type="InterPro" id="IPR023210">
    <property type="entry name" value="NADP_OxRdtase_dom"/>
</dbReference>
<name>A0ABP0FFV5_CLALP</name>
<dbReference type="PRINTS" id="PR00069">
    <property type="entry name" value="ALDKETRDTASE"/>
</dbReference>
<sequence>MKINSPNIDRKEIGNAGHLEQHIFAAYVLQAPVHRPSCIDATEKMANFVKAVKFYNGVECPILGLGTYRGKNQEVYDAVKHAIRAGYRHIDTALIYGNEADVGRAINDSIKESAVKRKELFVVTKLPGSCNRPNLVVPCLKKSLSTLKLSFIDLYLIHTPISRVPLGDDILDSNGKLDENGDDIMDDINPVDTWKAMETCVDLGLAKNIGVSNFNSQQLQAVLDDCRIKPVTNQVECHPFLPQTKLRKFCKDRGIVITTFRALGGQVRKPDAPSILDHEVVKKLAVHHSKSPAQILLRWQVQQKDLIVLAKSTNFQRIESNTAIFDFELSEEDMNELAKLECNFRYVPFLEGIASKQYPFHIEY</sequence>
<evidence type="ECO:0000313" key="3">
    <source>
        <dbReference type="EMBL" id="CAK8677616.1"/>
    </source>
</evidence>
<dbReference type="InterPro" id="IPR020471">
    <property type="entry name" value="AKR"/>
</dbReference>
<keyword evidence="4" id="KW-1185">Reference proteome</keyword>
<dbReference type="Pfam" id="PF00248">
    <property type="entry name" value="Aldo_ket_red"/>
    <property type="match status" value="1"/>
</dbReference>